<dbReference type="InterPro" id="IPR029016">
    <property type="entry name" value="GAF-like_dom_sf"/>
</dbReference>
<accession>A0A9Q3ME90</accession>
<evidence type="ECO:0000256" key="2">
    <source>
        <dbReference type="ARBA" id="ARBA00012438"/>
    </source>
</evidence>
<dbReference type="SMART" id="SM00448">
    <property type="entry name" value="REC"/>
    <property type="match status" value="1"/>
</dbReference>
<evidence type="ECO:0000256" key="5">
    <source>
        <dbReference type="ARBA" id="ARBA00022606"/>
    </source>
</evidence>
<dbReference type="InterPro" id="IPR043150">
    <property type="entry name" value="Phytochrome_PHY_sf"/>
</dbReference>
<dbReference type="InterPro" id="IPR013654">
    <property type="entry name" value="PAS_2"/>
</dbReference>
<dbReference type="SMART" id="SM00911">
    <property type="entry name" value="HWE_HK"/>
    <property type="match status" value="1"/>
</dbReference>
<keyword evidence="3" id="KW-0600">Photoreceptor protein</keyword>
<dbReference type="GO" id="GO:0009881">
    <property type="term" value="F:photoreceptor activity"/>
    <property type="evidence" value="ECO:0007669"/>
    <property type="project" value="UniProtKB-KW"/>
</dbReference>
<comment type="catalytic activity">
    <reaction evidence="1">
        <text>ATP + protein L-histidine = ADP + protein N-phospho-L-histidine.</text>
        <dbReference type="EC" id="2.7.13.3"/>
    </reaction>
</comment>
<gene>
    <name evidence="16" type="ORF">HJB60_27790</name>
    <name evidence="15" type="ORF">HJB63_28985</name>
</gene>
<evidence type="ECO:0000259" key="13">
    <source>
        <dbReference type="PROSITE" id="PS50046"/>
    </source>
</evidence>
<feature type="modified residue" description="4-aspartylphosphate" evidence="12">
    <location>
        <position position="792"/>
    </location>
</feature>
<dbReference type="InterPro" id="IPR001294">
    <property type="entry name" value="Phytochrome"/>
</dbReference>
<dbReference type="SUPFAM" id="SSF52172">
    <property type="entry name" value="CheY-like"/>
    <property type="match status" value="1"/>
</dbReference>
<keyword evidence="7" id="KW-0547">Nucleotide-binding</keyword>
<dbReference type="GO" id="GO:0004673">
    <property type="term" value="F:protein histidine kinase activity"/>
    <property type="evidence" value="ECO:0007669"/>
    <property type="project" value="UniProtKB-EC"/>
</dbReference>
<dbReference type="Pfam" id="PF07536">
    <property type="entry name" value="HWE_HK"/>
    <property type="match status" value="1"/>
</dbReference>
<dbReference type="InterPro" id="IPR011006">
    <property type="entry name" value="CheY-like_superfamily"/>
</dbReference>
<dbReference type="InterPro" id="IPR036890">
    <property type="entry name" value="HATPase_C_sf"/>
</dbReference>
<dbReference type="Proteomes" id="UP000749740">
    <property type="component" value="Unassembled WGS sequence"/>
</dbReference>
<evidence type="ECO:0000256" key="12">
    <source>
        <dbReference type="PROSITE-ProRule" id="PRU00169"/>
    </source>
</evidence>
<evidence type="ECO:0000256" key="11">
    <source>
        <dbReference type="ARBA" id="ARBA00023170"/>
    </source>
</evidence>
<dbReference type="EC" id="2.7.13.3" evidence="2"/>
<keyword evidence="9" id="KW-0067">ATP-binding</keyword>
<protein>
    <recommendedName>
        <fullName evidence="2">histidine kinase</fullName>
        <ecNumber evidence="2">2.7.13.3</ecNumber>
    </recommendedName>
</protein>
<dbReference type="EMBL" id="JABDYF010000014">
    <property type="protein sequence ID" value="MBX5092941.1"/>
    <property type="molecule type" value="Genomic_DNA"/>
</dbReference>
<name>A0A9Q3ME90_9HYPH</name>
<dbReference type="GO" id="GO:0000160">
    <property type="term" value="P:phosphorelay signal transduction system"/>
    <property type="evidence" value="ECO:0007669"/>
    <property type="project" value="InterPro"/>
</dbReference>
<feature type="domain" description="Phytochrome chromophore attachment site" evidence="13">
    <location>
        <begin position="144"/>
        <end position="301"/>
    </location>
</feature>
<dbReference type="InterPro" id="IPR011102">
    <property type="entry name" value="Sig_transdc_His_kinase_HWE"/>
</dbReference>
<dbReference type="PROSITE" id="PS50046">
    <property type="entry name" value="PHYTOCHROME_2"/>
    <property type="match status" value="1"/>
</dbReference>
<dbReference type="Gene3D" id="3.30.450.20">
    <property type="entry name" value="PAS domain"/>
    <property type="match status" value="1"/>
</dbReference>
<evidence type="ECO:0000256" key="3">
    <source>
        <dbReference type="ARBA" id="ARBA00022543"/>
    </source>
</evidence>
<dbReference type="RefSeq" id="WP_207243192.1">
    <property type="nucleotide sequence ID" value="NZ_CP071454.1"/>
</dbReference>
<keyword evidence="5" id="KW-0716">Sensory transduction</keyword>
<dbReference type="PANTHER" id="PTHR41523">
    <property type="entry name" value="TWO-COMPONENT SYSTEM SENSOR PROTEIN"/>
    <property type="match status" value="1"/>
</dbReference>
<dbReference type="GeneID" id="66138803"/>
<organism evidence="15 17">
    <name type="scientific">Rhizobium lentis</name>
    <dbReference type="NCBI Taxonomy" id="1138194"/>
    <lineage>
        <taxon>Bacteria</taxon>
        <taxon>Pseudomonadati</taxon>
        <taxon>Pseudomonadota</taxon>
        <taxon>Alphaproteobacteria</taxon>
        <taxon>Hyphomicrobiales</taxon>
        <taxon>Rhizobiaceae</taxon>
        <taxon>Rhizobium/Agrobacterium group</taxon>
        <taxon>Rhizobium</taxon>
    </lineage>
</organism>
<dbReference type="InterPro" id="IPR009219">
    <property type="entry name" value="Bactrphtchr_CheY"/>
</dbReference>
<evidence type="ECO:0000313" key="15">
    <source>
        <dbReference type="EMBL" id="MBX5026551.1"/>
    </source>
</evidence>
<evidence type="ECO:0000313" key="18">
    <source>
        <dbReference type="Proteomes" id="UP000770629"/>
    </source>
</evidence>
<sequence length="858" mass="94370">MSGTPEPVDLTNCDREPIHQLGAIQPFGFLLTISLDWMVTRASANLAEFIGVSQADALGRPISSLITPEALHTIRNKLTTLRGPDVVERIFDIALLPDQSRFDLAVHVNENQVILEGERCQQEKRNAPSLSMRSMMSRLDQTETLEAFFREGARQARALTGFDRVMVYRFDEGGSGEVVAEAARSGIGSFLGLHYPASDIPIQARALYLRNLFRIIADIEAVPVPVLPQLDEQGQPLDLSMSVLRSVSPIHIEYLKNMGVGASLSISIVVDGKLWGLFACHHYGPRLPSAQSRSTAELFGQMFASRLESRERRLALDYETKARRIADRLLTSVADNASLLDDPAWLIEALADAIPADGIGVWINGRLALAGIGPDERGFSALIRHLNRNAGGRIYAVDRLGETYPDLEIDDVVAGMLAIPISRSPRDYVVLFRQELVRTVRWGGDPHKPLEYGPNGPRLTPRKSFEAWSELVRGRSLPFTEAERRVAETIRLTLIEVVLRLTDEASMARQMANERQELLIAELNHRVRNILSLITGIIRQSQTTSVGLGDYVRQLEGRIQSLSRAHDQITRDHWAPASLRQLLSAETAAYLGKNAQRFRMRGEDVLLEPQAFSTAALVFHELMTNSAKYGSLSIAGSGTIELSWERDNEGNLRIDWREKDGPPVIEPNRHGFGSTIIRRSIPYDLGGKAEVRYIKEGLEADFLIPARYVNAVDPSLLQNATTAGVAPSKTAPADDQEPLSGLKILLVENNLIIAMDGEDILRRLGADVSTAPSVAEAMEILAGQSFDFALLDVNLGDETSFGIADRLAAAGVPFVFATGYGEGIAQANSHSGAPVLQKPYTTEGITDLLARVELPKRK</sequence>
<evidence type="ECO:0000259" key="14">
    <source>
        <dbReference type="PROSITE" id="PS50110"/>
    </source>
</evidence>
<evidence type="ECO:0000313" key="17">
    <source>
        <dbReference type="Proteomes" id="UP000749740"/>
    </source>
</evidence>
<dbReference type="Gene3D" id="3.40.50.2300">
    <property type="match status" value="1"/>
</dbReference>
<dbReference type="AlphaFoldDB" id="A0A9Q3ME90"/>
<evidence type="ECO:0000256" key="1">
    <source>
        <dbReference type="ARBA" id="ARBA00000085"/>
    </source>
</evidence>
<evidence type="ECO:0000256" key="4">
    <source>
        <dbReference type="ARBA" id="ARBA00022553"/>
    </source>
</evidence>
<keyword evidence="10" id="KW-0157">Chromophore</keyword>
<evidence type="ECO:0000256" key="6">
    <source>
        <dbReference type="ARBA" id="ARBA00022679"/>
    </source>
</evidence>
<evidence type="ECO:0000256" key="8">
    <source>
        <dbReference type="ARBA" id="ARBA00022777"/>
    </source>
</evidence>
<keyword evidence="6" id="KW-0808">Transferase</keyword>
<comment type="caution">
    <text evidence="15">The sequence shown here is derived from an EMBL/GenBank/DDBJ whole genome shotgun (WGS) entry which is preliminary data.</text>
</comment>
<dbReference type="SMART" id="SM00065">
    <property type="entry name" value="GAF"/>
    <property type="match status" value="1"/>
</dbReference>
<dbReference type="Pfam" id="PF00360">
    <property type="entry name" value="PHY"/>
    <property type="match status" value="1"/>
</dbReference>
<dbReference type="Gene3D" id="3.30.450.40">
    <property type="match status" value="1"/>
</dbReference>
<dbReference type="PROSITE" id="PS50110">
    <property type="entry name" value="RESPONSE_REGULATORY"/>
    <property type="match status" value="1"/>
</dbReference>
<dbReference type="InterPro" id="IPR016132">
    <property type="entry name" value="Phyto_chromo_attachment"/>
</dbReference>
<dbReference type="PRINTS" id="PR01033">
    <property type="entry name" value="PHYTOCHROME"/>
</dbReference>
<dbReference type="EMBL" id="JABDYC010000015">
    <property type="protein sequence ID" value="MBX5026551.1"/>
    <property type="molecule type" value="Genomic_DNA"/>
</dbReference>
<keyword evidence="18" id="KW-1185">Reference proteome</keyword>
<evidence type="ECO:0000256" key="9">
    <source>
        <dbReference type="ARBA" id="ARBA00022840"/>
    </source>
</evidence>
<dbReference type="SUPFAM" id="SSF55781">
    <property type="entry name" value="GAF domain-like"/>
    <property type="match status" value="2"/>
</dbReference>
<dbReference type="Pfam" id="PF08446">
    <property type="entry name" value="PAS_2"/>
    <property type="match status" value="1"/>
</dbReference>
<dbReference type="PANTHER" id="PTHR41523:SF7">
    <property type="entry name" value="HISTIDINE KINASE"/>
    <property type="match status" value="1"/>
</dbReference>
<dbReference type="Pfam" id="PF01590">
    <property type="entry name" value="GAF"/>
    <property type="match status" value="1"/>
</dbReference>
<dbReference type="Gene3D" id="3.30.565.10">
    <property type="entry name" value="Histidine kinase-like ATPase, C-terminal domain"/>
    <property type="match status" value="1"/>
</dbReference>
<keyword evidence="11" id="KW-0675">Receptor</keyword>
<dbReference type="SUPFAM" id="SSF55785">
    <property type="entry name" value="PYP-like sensor domain (PAS domain)"/>
    <property type="match status" value="1"/>
</dbReference>
<keyword evidence="4 12" id="KW-0597">Phosphoprotein</keyword>
<dbReference type="Gene3D" id="3.30.450.270">
    <property type="match status" value="1"/>
</dbReference>
<dbReference type="GO" id="GO:0005524">
    <property type="term" value="F:ATP binding"/>
    <property type="evidence" value="ECO:0007669"/>
    <property type="project" value="UniProtKB-KW"/>
</dbReference>
<reference evidence="15 18" key="1">
    <citation type="submission" date="2020-04" db="EMBL/GenBank/DDBJ databases">
        <title>Global-level population genomics: horizontal gene transfer, symbiosis and evolution in Rhizobia.</title>
        <authorList>
            <person name="Gai Y."/>
        </authorList>
    </citation>
    <scope>NUCLEOTIDE SEQUENCE</scope>
    <source>
        <strain evidence="16 18">BLR33</strain>
        <strain evidence="15">BLR57</strain>
    </source>
</reference>
<evidence type="ECO:0000256" key="10">
    <source>
        <dbReference type="ARBA" id="ARBA00022991"/>
    </source>
</evidence>
<dbReference type="GO" id="GO:0006355">
    <property type="term" value="P:regulation of DNA-templated transcription"/>
    <property type="evidence" value="ECO:0007669"/>
    <property type="project" value="InterPro"/>
</dbReference>
<dbReference type="InterPro" id="IPR003018">
    <property type="entry name" value="GAF"/>
</dbReference>
<dbReference type="GO" id="GO:0009584">
    <property type="term" value="P:detection of visible light"/>
    <property type="evidence" value="ECO:0007669"/>
    <property type="project" value="InterPro"/>
</dbReference>
<feature type="domain" description="Response regulatory" evidence="14">
    <location>
        <begin position="743"/>
        <end position="853"/>
    </location>
</feature>
<dbReference type="InterPro" id="IPR001789">
    <property type="entry name" value="Sig_transdc_resp-reg_receiver"/>
</dbReference>
<keyword evidence="8" id="KW-0418">Kinase</keyword>
<dbReference type="InterPro" id="IPR013515">
    <property type="entry name" value="Phytochrome_cen-reg"/>
</dbReference>
<proteinExistence type="predicted"/>
<dbReference type="PIRSF" id="PIRSF036397">
    <property type="entry name" value="Bactrphtchrm_rec"/>
    <property type="match status" value="1"/>
</dbReference>
<evidence type="ECO:0000256" key="7">
    <source>
        <dbReference type="ARBA" id="ARBA00022741"/>
    </source>
</evidence>
<evidence type="ECO:0000313" key="16">
    <source>
        <dbReference type="EMBL" id="MBX5092941.1"/>
    </source>
</evidence>
<dbReference type="Proteomes" id="UP000770629">
    <property type="component" value="Unassembled WGS sequence"/>
</dbReference>
<dbReference type="InterPro" id="IPR035965">
    <property type="entry name" value="PAS-like_dom_sf"/>
</dbReference>